<protein>
    <submittedName>
        <fullName evidence="2">Uncharacterized protein</fullName>
    </submittedName>
</protein>
<evidence type="ECO:0000313" key="3">
    <source>
        <dbReference type="Proteomes" id="UP001189429"/>
    </source>
</evidence>
<feature type="compositionally biased region" description="Low complexity" evidence="1">
    <location>
        <begin position="16"/>
        <end position="26"/>
    </location>
</feature>
<evidence type="ECO:0000313" key="2">
    <source>
        <dbReference type="EMBL" id="CAK0854412.1"/>
    </source>
</evidence>
<name>A0ABN9U7C1_9DINO</name>
<feature type="non-terminal residue" evidence="2">
    <location>
        <position position="360"/>
    </location>
</feature>
<reference evidence="2" key="1">
    <citation type="submission" date="2023-10" db="EMBL/GenBank/DDBJ databases">
        <authorList>
            <person name="Chen Y."/>
            <person name="Shah S."/>
            <person name="Dougan E. K."/>
            <person name="Thang M."/>
            <person name="Chan C."/>
        </authorList>
    </citation>
    <scope>NUCLEOTIDE SEQUENCE [LARGE SCALE GENOMIC DNA]</scope>
</reference>
<dbReference type="EMBL" id="CAUYUJ010015477">
    <property type="protein sequence ID" value="CAK0854412.1"/>
    <property type="molecule type" value="Genomic_DNA"/>
</dbReference>
<gene>
    <name evidence="2" type="ORF">PCOR1329_LOCUS45536</name>
</gene>
<dbReference type="Proteomes" id="UP001189429">
    <property type="component" value="Unassembled WGS sequence"/>
</dbReference>
<proteinExistence type="predicted"/>
<evidence type="ECO:0000256" key="1">
    <source>
        <dbReference type="SAM" id="MobiDB-lite"/>
    </source>
</evidence>
<keyword evidence="3" id="KW-1185">Reference proteome</keyword>
<organism evidence="2 3">
    <name type="scientific">Prorocentrum cordatum</name>
    <dbReference type="NCBI Taxonomy" id="2364126"/>
    <lineage>
        <taxon>Eukaryota</taxon>
        <taxon>Sar</taxon>
        <taxon>Alveolata</taxon>
        <taxon>Dinophyceae</taxon>
        <taxon>Prorocentrales</taxon>
        <taxon>Prorocentraceae</taxon>
        <taxon>Prorocentrum</taxon>
    </lineage>
</organism>
<feature type="compositionally biased region" description="Basic and acidic residues" evidence="1">
    <location>
        <begin position="172"/>
        <end position="186"/>
    </location>
</feature>
<feature type="compositionally biased region" description="Polar residues" evidence="1">
    <location>
        <begin position="264"/>
        <end position="274"/>
    </location>
</feature>
<sequence length="360" mass="38512">MAPTGGQEPPPDRRAAAGGHAASPAAMQDGEQRFQQQGRPAYNSGEHQAADWDGGGDWGSWKQPPAQGREQENWWDKKGDQKPMWTQEEWDEWLKANPAKADKWKGWGDDWDNKAKASSDGDHRAKGRDDWDGKAKDWGQANDGEKGQEQPPAPAKGAGPGAKGAGPAPSESRPKDPRAAAPEQRDGPPAASAQGGFDPWSKALDRHKDQPAVPAAKSQPGPWNDNEDPWSKAVDPWSKAVGASNASKPLTLSKPKEPPKETPQPSWGSMTRTVGPSYQRLDLLSARPSGALGGEEDCAAWSGIGQLKGIRAMRVPSLEFGAGGPRRRERRERGRDDGDGLPARGSSPGPAPARDEAAQP</sequence>
<comment type="caution">
    <text evidence="2">The sequence shown here is derived from an EMBL/GenBank/DDBJ whole genome shotgun (WGS) entry which is preliminary data.</text>
</comment>
<accession>A0ABN9U7C1</accession>
<feature type="compositionally biased region" description="Basic and acidic residues" evidence="1">
    <location>
        <begin position="100"/>
        <end position="148"/>
    </location>
</feature>
<feature type="region of interest" description="Disordered" evidence="1">
    <location>
        <begin position="311"/>
        <end position="360"/>
    </location>
</feature>
<feature type="compositionally biased region" description="Basic and acidic residues" evidence="1">
    <location>
        <begin position="69"/>
        <end position="81"/>
    </location>
</feature>
<feature type="region of interest" description="Disordered" evidence="1">
    <location>
        <begin position="1"/>
        <end position="274"/>
    </location>
</feature>